<gene>
    <name evidence="15" type="ORF">SAMN05660359_03634</name>
</gene>
<dbReference type="GO" id="GO:0005886">
    <property type="term" value="C:plasma membrane"/>
    <property type="evidence" value="ECO:0007669"/>
    <property type="project" value="TreeGrafter"/>
</dbReference>
<organism evidence="15 16">
    <name type="scientific">Geodermatophilus obscurus</name>
    <dbReference type="NCBI Taxonomy" id="1861"/>
    <lineage>
        <taxon>Bacteria</taxon>
        <taxon>Bacillati</taxon>
        <taxon>Actinomycetota</taxon>
        <taxon>Actinomycetes</taxon>
        <taxon>Geodermatophilales</taxon>
        <taxon>Geodermatophilaceae</taxon>
        <taxon>Geodermatophilus</taxon>
    </lineage>
</organism>
<comment type="subcellular location">
    <subcellularLocation>
        <location evidence="1">Membrane</location>
        <topology evidence="1">Multi-pass membrane protein</topology>
    </subcellularLocation>
</comment>
<feature type="domain" description="UspA" evidence="12">
    <location>
        <begin position="237"/>
        <end position="342"/>
    </location>
</feature>
<dbReference type="GO" id="GO:0005524">
    <property type="term" value="F:ATP binding"/>
    <property type="evidence" value="ECO:0007669"/>
    <property type="project" value="UniProtKB-KW"/>
</dbReference>
<dbReference type="InterPro" id="IPR014729">
    <property type="entry name" value="Rossmann-like_a/b/a_fold"/>
</dbReference>
<keyword evidence="5" id="KW-0547">Nucleotide-binding</keyword>
<dbReference type="AlphaFoldDB" id="A0A1I5HE79"/>
<dbReference type="Gene3D" id="3.40.50.300">
    <property type="entry name" value="P-loop containing nucleotide triphosphate hydrolases"/>
    <property type="match status" value="1"/>
</dbReference>
<evidence type="ECO:0000256" key="2">
    <source>
        <dbReference type="ARBA" id="ARBA00022553"/>
    </source>
</evidence>
<dbReference type="Gene3D" id="3.40.50.620">
    <property type="entry name" value="HUPs"/>
    <property type="match status" value="1"/>
</dbReference>
<dbReference type="SUPFAM" id="SSF52402">
    <property type="entry name" value="Adenine nucleotide alpha hydrolases-like"/>
    <property type="match status" value="1"/>
</dbReference>
<dbReference type="GO" id="GO:0000155">
    <property type="term" value="F:phosphorelay sensor kinase activity"/>
    <property type="evidence" value="ECO:0007669"/>
    <property type="project" value="InterPro"/>
</dbReference>
<keyword evidence="4 11" id="KW-0812">Transmembrane</keyword>
<accession>A0A1I5HE79</accession>
<keyword evidence="16" id="KW-1185">Reference proteome</keyword>
<evidence type="ECO:0000256" key="5">
    <source>
        <dbReference type="ARBA" id="ARBA00022741"/>
    </source>
</evidence>
<feature type="transmembrane region" description="Helical" evidence="11">
    <location>
        <begin position="380"/>
        <end position="404"/>
    </location>
</feature>
<keyword evidence="10 11" id="KW-0472">Membrane</keyword>
<protein>
    <submittedName>
        <fullName evidence="15">Universal stress protein family protein</fullName>
    </submittedName>
</protein>
<dbReference type="Pfam" id="PF02702">
    <property type="entry name" value="KdpD"/>
    <property type="match status" value="1"/>
</dbReference>
<evidence type="ECO:0000256" key="3">
    <source>
        <dbReference type="ARBA" id="ARBA00022679"/>
    </source>
</evidence>
<evidence type="ECO:0000256" key="10">
    <source>
        <dbReference type="ARBA" id="ARBA00023136"/>
    </source>
</evidence>
<evidence type="ECO:0000256" key="9">
    <source>
        <dbReference type="ARBA" id="ARBA00023012"/>
    </source>
</evidence>
<evidence type="ECO:0000259" key="12">
    <source>
        <dbReference type="Pfam" id="PF00582"/>
    </source>
</evidence>
<keyword evidence="3" id="KW-0808">Transferase</keyword>
<proteinExistence type="predicted"/>
<dbReference type="SUPFAM" id="SSF52540">
    <property type="entry name" value="P-loop containing nucleoside triphosphate hydrolases"/>
    <property type="match status" value="1"/>
</dbReference>
<feature type="transmembrane region" description="Helical" evidence="11">
    <location>
        <begin position="410"/>
        <end position="438"/>
    </location>
</feature>
<dbReference type="InterPro" id="IPR003852">
    <property type="entry name" value="Sig_transdc_His_kinase_KdpD_N"/>
</dbReference>
<dbReference type="InterPro" id="IPR025201">
    <property type="entry name" value="KdpD_TM"/>
</dbReference>
<dbReference type="FunFam" id="3.40.50.300:FF:000483">
    <property type="entry name" value="Sensor histidine kinase KdpD"/>
    <property type="match status" value="1"/>
</dbReference>
<dbReference type="PANTHER" id="PTHR45569:SF1">
    <property type="entry name" value="SENSOR PROTEIN KDPD"/>
    <property type="match status" value="1"/>
</dbReference>
<dbReference type="InterPro" id="IPR027417">
    <property type="entry name" value="P-loop_NTPase"/>
</dbReference>
<keyword evidence="7" id="KW-0067">ATP-binding</keyword>
<keyword evidence="9" id="KW-0902">Two-component regulatory system</keyword>
<dbReference type="RefSeq" id="WP_244274315.1">
    <property type="nucleotide sequence ID" value="NZ_FOWE01000009.1"/>
</dbReference>
<evidence type="ECO:0000256" key="6">
    <source>
        <dbReference type="ARBA" id="ARBA00022777"/>
    </source>
</evidence>
<dbReference type="InterPro" id="IPR006016">
    <property type="entry name" value="UspA"/>
</dbReference>
<dbReference type="InterPro" id="IPR052023">
    <property type="entry name" value="Histidine_kinase_KdpD"/>
</dbReference>
<evidence type="ECO:0000256" key="4">
    <source>
        <dbReference type="ARBA" id="ARBA00022692"/>
    </source>
</evidence>
<dbReference type="FunFam" id="3.40.50.620:FF:000112">
    <property type="entry name" value="Sensor histidine kinase KdpD"/>
    <property type="match status" value="1"/>
</dbReference>
<dbReference type="Gene3D" id="1.20.120.620">
    <property type="entry name" value="Backbone structure of the membrane domain of e. Coli histidine kinase receptor kdpd"/>
    <property type="match status" value="1"/>
</dbReference>
<dbReference type="EMBL" id="FOWE01000009">
    <property type="protein sequence ID" value="SFO46563.1"/>
    <property type="molecule type" value="Genomic_DNA"/>
</dbReference>
<sequence>MGAVSRGTLRVYLAAAPGVGKTFAVLGEAHRRAARGADVVVGLVETHGRRHTAEQLAGLEVLPRRRVAHHGVVLEELDVEAVLARRPEVVVVDELAHTDAPGSRHAKRWEDVDELLEAGISVLSTVNVQHLESLTDVVASITGVVQQETVPDEVVRRADQVELVDMSPEALRRRMAHGNVYPAERVDAALGNYFRVGNLTALRELALLWLADRVDEGLRRYRAEHAIDAVWEARERVVALTGGPESETLVRRAARVARRSGGELLAVHVVSADGLTGAPPTALRGLRELTESLGGSWHQVVGDDVAATLLEFARGSDATQLVVGTSRRSRWARALRRGIGGSVVTDSGDIDVHIVTHAAAGSRGWRLPPLTGALTARRRWLALLLGLAGVPALTALCLAGGAAVSLPLVLLAFLLLVLAVALVGGLWPALAAAVLGGLAENWFFVGRPAASR</sequence>
<dbReference type="InterPro" id="IPR038318">
    <property type="entry name" value="KdpD_sf"/>
</dbReference>
<dbReference type="Pfam" id="PF13493">
    <property type="entry name" value="DUF4118"/>
    <property type="match status" value="1"/>
</dbReference>
<dbReference type="Proteomes" id="UP000183642">
    <property type="component" value="Unassembled WGS sequence"/>
</dbReference>
<dbReference type="PANTHER" id="PTHR45569">
    <property type="entry name" value="SENSOR PROTEIN KDPD"/>
    <property type="match status" value="1"/>
</dbReference>
<reference evidence="16" key="1">
    <citation type="submission" date="2016-10" db="EMBL/GenBank/DDBJ databases">
        <authorList>
            <person name="Varghese N."/>
            <person name="Submissions S."/>
        </authorList>
    </citation>
    <scope>NUCLEOTIDE SEQUENCE [LARGE SCALE GENOMIC DNA]</scope>
    <source>
        <strain evidence="16">DSM 43161</strain>
    </source>
</reference>
<evidence type="ECO:0000259" key="14">
    <source>
        <dbReference type="Pfam" id="PF13493"/>
    </source>
</evidence>
<feature type="domain" description="Signal transduction histidine kinase osmosensitive K+ channel sensor N-terminal" evidence="13">
    <location>
        <begin position="6"/>
        <end position="214"/>
    </location>
</feature>
<dbReference type="GO" id="GO:0005737">
    <property type="term" value="C:cytoplasm"/>
    <property type="evidence" value="ECO:0007669"/>
    <property type="project" value="UniProtKB-ARBA"/>
</dbReference>
<dbReference type="Pfam" id="PF00582">
    <property type="entry name" value="Usp"/>
    <property type="match status" value="1"/>
</dbReference>
<evidence type="ECO:0000259" key="13">
    <source>
        <dbReference type="Pfam" id="PF02702"/>
    </source>
</evidence>
<evidence type="ECO:0000313" key="16">
    <source>
        <dbReference type="Proteomes" id="UP000183642"/>
    </source>
</evidence>
<feature type="domain" description="Sensor protein KdpD transmembrane" evidence="14">
    <location>
        <begin position="384"/>
        <end position="445"/>
    </location>
</feature>
<keyword evidence="8 11" id="KW-1133">Transmembrane helix</keyword>
<name>A0A1I5HE79_9ACTN</name>
<keyword evidence="6" id="KW-0418">Kinase</keyword>
<evidence type="ECO:0000313" key="15">
    <source>
        <dbReference type="EMBL" id="SFO46563.1"/>
    </source>
</evidence>
<evidence type="ECO:0000256" key="8">
    <source>
        <dbReference type="ARBA" id="ARBA00022989"/>
    </source>
</evidence>
<evidence type="ECO:0000256" key="11">
    <source>
        <dbReference type="SAM" id="Phobius"/>
    </source>
</evidence>
<evidence type="ECO:0000256" key="7">
    <source>
        <dbReference type="ARBA" id="ARBA00022840"/>
    </source>
</evidence>
<keyword evidence="2" id="KW-0597">Phosphoprotein</keyword>
<evidence type="ECO:0000256" key="1">
    <source>
        <dbReference type="ARBA" id="ARBA00004141"/>
    </source>
</evidence>